<dbReference type="Gene3D" id="1.10.30.50">
    <property type="match status" value="1"/>
</dbReference>
<evidence type="ECO:0000259" key="1">
    <source>
        <dbReference type="SMART" id="SM00507"/>
    </source>
</evidence>
<dbReference type="Proteomes" id="UP001138921">
    <property type="component" value="Unassembled WGS sequence"/>
</dbReference>
<dbReference type="InterPro" id="IPR003615">
    <property type="entry name" value="HNH_nuc"/>
</dbReference>
<dbReference type="AlphaFoldDB" id="A0A9X1A6V6"/>
<evidence type="ECO:0000313" key="2">
    <source>
        <dbReference type="EMBL" id="MBT1154344.1"/>
    </source>
</evidence>
<dbReference type="SMART" id="SM00507">
    <property type="entry name" value="HNHc"/>
    <property type="match status" value="1"/>
</dbReference>
<keyword evidence="2" id="KW-0540">Nuclease</keyword>
<dbReference type="Pfam" id="PF01844">
    <property type="entry name" value="HNH"/>
    <property type="match status" value="1"/>
</dbReference>
<dbReference type="InterPro" id="IPR052892">
    <property type="entry name" value="NA-targeting_endonuclease"/>
</dbReference>
<dbReference type="CDD" id="cd00085">
    <property type="entry name" value="HNHc"/>
    <property type="match status" value="1"/>
</dbReference>
<feature type="domain" description="HNH nuclease" evidence="1">
    <location>
        <begin position="10"/>
        <end position="63"/>
    </location>
</feature>
<accession>A0A9X1A6V6</accession>
<proteinExistence type="predicted"/>
<dbReference type="EMBL" id="JAFLWW010000001">
    <property type="protein sequence ID" value="MBT1154344.1"/>
    <property type="molecule type" value="Genomic_DNA"/>
</dbReference>
<protein>
    <submittedName>
        <fullName evidence="2">HNH endonuclease</fullName>
    </submittedName>
</protein>
<reference evidence="2" key="2">
    <citation type="submission" date="2021-03" db="EMBL/GenBank/DDBJ databases">
        <authorList>
            <person name="Artuso I."/>
            <person name="Turrini P."/>
            <person name="Pirolo M."/>
            <person name="Lugli G.A."/>
            <person name="Ventura M."/>
            <person name="Visca P."/>
        </authorList>
    </citation>
    <scope>NUCLEOTIDE SEQUENCE</scope>
    <source>
        <strain evidence="2">LMG 26462</strain>
    </source>
</reference>
<dbReference type="GO" id="GO:0003676">
    <property type="term" value="F:nucleic acid binding"/>
    <property type="evidence" value="ECO:0007669"/>
    <property type="project" value="InterPro"/>
</dbReference>
<dbReference type="PANTHER" id="PTHR33877:SF2">
    <property type="entry name" value="OS07G0170200 PROTEIN"/>
    <property type="match status" value="1"/>
</dbReference>
<reference evidence="2" key="1">
    <citation type="journal article" date="2021" name="Microorganisms">
        <title>Phylogenomic Reconstruction and Metabolic Potential of the Genus Aminobacter.</title>
        <authorList>
            <person name="Artuso I."/>
            <person name="Turrini P."/>
            <person name="Pirolo M."/>
            <person name="Lugli G.A."/>
            <person name="Ventura M."/>
            <person name="Visca P."/>
        </authorList>
    </citation>
    <scope>NUCLEOTIDE SEQUENCE</scope>
    <source>
        <strain evidence="2">LMG 26462</strain>
    </source>
</reference>
<comment type="caution">
    <text evidence="2">The sequence shown here is derived from an EMBL/GenBank/DDBJ whole genome shotgun (WGS) entry which is preliminary data.</text>
</comment>
<dbReference type="GO" id="GO:0004519">
    <property type="term" value="F:endonuclease activity"/>
    <property type="evidence" value="ECO:0007669"/>
    <property type="project" value="UniProtKB-KW"/>
</dbReference>
<keyword evidence="2" id="KW-0255">Endonuclease</keyword>
<dbReference type="RefSeq" id="WP_214385479.1">
    <property type="nucleotide sequence ID" value="NZ_JAFLWW010000001.1"/>
</dbReference>
<sequence>MTDRQPISKRLRFEIFKRDEFTCAYCGAHPPDALLEVDHIHPVVAGGENDQDNLVTACFDCNRGKGAKLLTSVPQSLADKANETAEREAQIRAYYEILQAKKDRKEDELWAVADIYMERFSDDSILRSRLASIRMFLDRLDYFTVIEAMELATNKMHSKAPAFRYFCGVCWRRIIGHGGSE</sequence>
<evidence type="ECO:0000313" key="3">
    <source>
        <dbReference type="Proteomes" id="UP001138921"/>
    </source>
</evidence>
<keyword evidence="3" id="KW-1185">Reference proteome</keyword>
<dbReference type="PANTHER" id="PTHR33877">
    <property type="entry name" value="SLL1193 PROTEIN"/>
    <property type="match status" value="1"/>
</dbReference>
<dbReference type="GO" id="GO:0008270">
    <property type="term" value="F:zinc ion binding"/>
    <property type="evidence" value="ECO:0007669"/>
    <property type="project" value="InterPro"/>
</dbReference>
<organism evidence="2 3">
    <name type="scientific">Aminobacter anthyllidis</name>
    <dbReference type="NCBI Taxonomy" id="1035067"/>
    <lineage>
        <taxon>Bacteria</taxon>
        <taxon>Pseudomonadati</taxon>
        <taxon>Pseudomonadota</taxon>
        <taxon>Alphaproteobacteria</taxon>
        <taxon>Hyphomicrobiales</taxon>
        <taxon>Phyllobacteriaceae</taxon>
        <taxon>Aminobacter</taxon>
    </lineage>
</organism>
<gene>
    <name evidence="2" type="ORF">J1C56_01935</name>
</gene>
<keyword evidence="2" id="KW-0378">Hydrolase</keyword>
<name>A0A9X1A6V6_9HYPH</name>
<dbReference type="InterPro" id="IPR002711">
    <property type="entry name" value="HNH"/>
</dbReference>